<evidence type="ECO:0000256" key="1">
    <source>
        <dbReference type="ARBA" id="ARBA00022729"/>
    </source>
</evidence>
<keyword evidence="2" id="KW-0812">Transmembrane</keyword>
<protein>
    <submittedName>
        <fullName evidence="4">Transporter substrate-binding domain-containing protein</fullName>
    </submittedName>
</protein>
<dbReference type="RefSeq" id="WP_273595617.1">
    <property type="nucleotide sequence ID" value="NZ_JAQQXS010000003.1"/>
</dbReference>
<evidence type="ECO:0000259" key="3">
    <source>
        <dbReference type="SMART" id="SM00062"/>
    </source>
</evidence>
<dbReference type="Pfam" id="PF00497">
    <property type="entry name" value="SBP_bac_3"/>
    <property type="match status" value="1"/>
</dbReference>
<evidence type="ECO:0000313" key="4">
    <source>
        <dbReference type="EMBL" id="MDC8784504.1"/>
    </source>
</evidence>
<evidence type="ECO:0000313" key="5">
    <source>
        <dbReference type="Proteomes" id="UP001219862"/>
    </source>
</evidence>
<name>A0ABT5KNL4_9BURK</name>
<dbReference type="SUPFAM" id="SSF53850">
    <property type="entry name" value="Periplasmic binding protein-like II"/>
    <property type="match status" value="1"/>
</dbReference>
<feature type="domain" description="Solute-binding protein family 3/N-terminal" evidence="3">
    <location>
        <begin position="46"/>
        <end position="278"/>
    </location>
</feature>
<dbReference type="InterPro" id="IPR001638">
    <property type="entry name" value="Solute-binding_3/MltF_N"/>
</dbReference>
<keyword evidence="2" id="KW-0472">Membrane</keyword>
<dbReference type="PANTHER" id="PTHR35936:SF35">
    <property type="entry name" value="L-CYSTINE-BINDING PROTEIN TCYJ"/>
    <property type="match status" value="1"/>
</dbReference>
<keyword evidence="1" id="KW-0732">Signal</keyword>
<dbReference type="EMBL" id="JAQQXS010000003">
    <property type="protein sequence ID" value="MDC8784504.1"/>
    <property type="molecule type" value="Genomic_DNA"/>
</dbReference>
<keyword evidence="5" id="KW-1185">Reference proteome</keyword>
<dbReference type="SMART" id="SM00062">
    <property type="entry name" value="PBPb"/>
    <property type="match status" value="1"/>
</dbReference>
<reference evidence="4 5" key="1">
    <citation type="submission" date="2022-10" db="EMBL/GenBank/DDBJ databases">
        <title>paucibacter sp. hw8 Genome sequencing.</title>
        <authorList>
            <person name="Park S."/>
        </authorList>
    </citation>
    <scope>NUCLEOTIDE SEQUENCE [LARGE SCALE GENOMIC DNA]</scope>
    <source>
        <strain evidence="5">hw8</strain>
    </source>
</reference>
<dbReference type="Gene3D" id="3.40.190.10">
    <property type="entry name" value="Periplasmic binding protein-like II"/>
    <property type="match status" value="2"/>
</dbReference>
<dbReference type="Proteomes" id="UP001219862">
    <property type="component" value="Unassembled WGS sequence"/>
</dbReference>
<sequence>MDPISPYTHSLARADDFHRSCARRLVVWICLCLGAFSCFALGLDDTPLIRTSGQSENLIKFDPDNAAAPGLSIEVMRAIERIDPALKFVGQEVLRPVSRIDLELEAGSLDVFFGLVRNQARQEKYVVLSAPLYRQFTQLAVRGDDPIEIQTFDEIRTLGGAGVVGVPRGSAYVEQLKALGGLVVDDGAVSVENTLKKLLKGRVRFVYYGGTVLRKQLHKDGLEGRIKLIPTRFNREDVCIVVSRKTEPKLATRIEQAVQRMRGSGELSAIQEKYGVRD</sequence>
<keyword evidence="2" id="KW-1133">Transmembrane helix</keyword>
<accession>A0ABT5KNL4</accession>
<organism evidence="4 5">
    <name type="scientific">Roseateles koreensis</name>
    <dbReference type="NCBI Taxonomy" id="2987526"/>
    <lineage>
        <taxon>Bacteria</taxon>
        <taxon>Pseudomonadati</taxon>
        <taxon>Pseudomonadota</taxon>
        <taxon>Betaproteobacteria</taxon>
        <taxon>Burkholderiales</taxon>
        <taxon>Sphaerotilaceae</taxon>
        <taxon>Roseateles</taxon>
    </lineage>
</organism>
<proteinExistence type="predicted"/>
<gene>
    <name evidence="4" type="ORF">PRZ01_04795</name>
</gene>
<comment type="caution">
    <text evidence="4">The sequence shown here is derived from an EMBL/GenBank/DDBJ whole genome shotgun (WGS) entry which is preliminary data.</text>
</comment>
<dbReference type="PANTHER" id="PTHR35936">
    <property type="entry name" value="MEMBRANE-BOUND LYTIC MUREIN TRANSGLYCOSYLASE F"/>
    <property type="match status" value="1"/>
</dbReference>
<feature type="transmembrane region" description="Helical" evidence="2">
    <location>
        <begin position="25"/>
        <end position="43"/>
    </location>
</feature>
<evidence type="ECO:0000256" key="2">
    <source>
        <dbReference type="SAM" id="Phobius"/>
    </source>
</evidence>